<dbReference type="EMBL" id="CAJVQB010035511">
    <property type="protein sequence ID" value="CAG8822636.1"/>
    <property type="molecule type" value="Genomic_DNA"/>
</dbReference>
<name>A0ABN7WAS2_GIGMA</name>
<keyword evidence="2" id="KW-1185">Reference proteome</keyword>
<evidence type="ECO:0000313" key="1">
    <source>
        <dbReference type="EMBL" id="CAG8822636.1"/>
    </source>
</evidence>
<feature type="non-terminal residue" evidence="1">
    <location>
        <position position="1"/>
    </location>
</feature>
<evidence type="ECO:0000313" key="2">
    <source>
        <dbReference type="Proteomes" id="UP000789901"/>
    </source>
</evidence>
<accession>A0ABN7WAS2</accession>
<gene>
    <name evidence="1" type="ORF">GMARGA_LOCUS28144</name>
</gene>
<proteinExistence type="predicted"/>
<comment type="caution">
    <text evidence="1">The sequence shown here is derived from an EMBL/GenBank/DDBJ whole genome shotgun (WGS) entry which is preliminary data.</text>
</comment>
<sequence length="96" mass="11406">IRECKKRRILAKILDDSKNKNLIEKTKQKTKTQESKIARNQEINITILESINYNANKKKVQKINSKLKKDINNITEARKETRCTKTSMDYHRYPKT</sequence>
<protein>
    <submittedName>
        <fullName evidence="1">9859_t:CDS:1</fullName>
    </submittedName>
</protein>
<reference evidence="1 2" key="1">
    <citation type="submission" date="2021-06" db="EMBL/GenBank/DDBJ databases">
        <authorList>
            <person name="Kallberg Y."/>
            <person name="Tangrot J."/>
            <person name="Rosling A."/>
        </authorList>
    </citation>
    <scope>NUCLEOTIDE SEQUENCE [LARGE SCALE GENOMIC DNA]</scope>
    <source>
        <strain evidence="1 2">120-4 pot B 10/14</strain>
    </source>
</reference>
<dbReference type="Proteomes" id="UP000789901">
    <property type="component" value="Unassembled WGS sequence"/>
</dbReference>
<organism evidence="1 2">
    <name type="scientific">Gigaspora margarita</name>
    <dbReference type="NCBI Taxonomy" id="4874"/>
    <lineage>
        <taxon>Eukaryota</taxon>
        <taxon>Fungi</taxon>
        <taxon>Fungi incertae sedis</taxon>
        <taxon>Mucoromycota</taxon>
        <taxon>Glomeromycotina</taxon>
        <taxon>Glomeromycetes</taxon>
        <taxon>Diversisporales</taxon>
        <taxon>Gigasporaceae</taxon>
        <taxon>Gigaspora</taxon>
    </lineage>
</organism>